<dbReference type="InterPro" id="IPR052017">
    <property type="entry name" value="TSUP"/>
</dbReference>
<feature type="transmembrane region" description="Helical" evidence="8">
    <location>
        <begin position="92"/>
        <end position="112"/>
    </location>
</feature>
<dbReference type="EMBL" id="PNHK01000002">
    <property type="protein sequence ID" value="PMD05738.1"/>
    <property type="molecule type" value="Genomic_DNA"/>
</dbReference>
<proteinExistence type="inferred from homology"/>
<dbReference type="RefSeq" id="WP_102238756.1">
    <property type="nucleotide sequence ID" value="NZ_PNHK01000002.1"/>
</dbReference>
<comment type="similarity">
    <text evidence="2 8">Belongs to the 4-toluene sulfonate uptake permease (TSUP) (TC 2.A.102) family.</text>
</comment>
<evidence type="ECO:0000256" key="2">
    <source>
        <dbReference type="ARBA" id="ARBA00009142"/>
    </source>
</evidence>
<dbReference type="AlphaFoldDB" id="A0A2N6VNZ7"/>
<evidence type="ECO:0000256" key="8">
    <source>
        <dbReference type="RuleBase" id="RU363041"/>
    </source>
</evidence>
<feature type="transmembrane region" description="Helical" evidence="8">
    <location>
        <begin position="251"/>
        <end position="269"/>
    </location>
</feature>
<evidence type="ECO:0000256" key="7">
    <source>
        <dbReference type="ARBA" id="ARBA00023136"/>
    </source>
</evidence>
<feature type="transmembrane region" description="Helical" evidence="8">
    <location>
        <begin position="212"/>
        <end position="239"/>
    </location>
</feature>
<organism evidence="9 10">
    <name type="scientific">Brevibacterium paucivorans</name>
    <dbReference type="NCBI Taxonomy" id="170994"/>
    <lineage>
        <taxon>Bacteria</taxon>
        <taxon>Bacillati</taxon>
        <taxon>Actinomycetota</taxon>
        <taxon>Actinomycetes</taxon>
        <taxon>Micrococcales</taxon>
        <taxon>Brevibacteriaceae</taxon>
        <taxon>Brevibacterium</taxon>
    </lineage>
</organism>
<dbReference type="GO" id="GO:0005886">
    <property type="term" value="C:plasma membrane"/>
    <property type="evidence" value="ECO:0007669"/>
    <property type="project" value="UniProtKB-SubCell"/>
</dbReference>
<comment type="subcellular location">
    <subcellularLocation>
        <location evidence="1 8">Cell membrane</location>
        <topology evidence="1 8">Multi-pass membrane protein</topology>
    </subcellularLocation>
</comment>
<evidence type="ECO:0000256" key="4">
    <source>
        <dbReference type="ARBA" id="ARBA00022475"/>
    </source>
</evidence>
<protein>
    <recommendedName>
        <fullName evidence="8">Probable membrane transporter protein</fullName>
    </recommendedName>
</protein>
<dbReference type="InterPro" id="IPR002781">
    <property type="entry name" value="TM_pro_TauE-like"/>
</dbReference>
<dbReference type="Proteomes" id="UP000235598">
    <property type="component" value="Unassembled WGS sequence"/>
</dbReference>
<keyword evidence="6 8" id="KW-1133">Transmembrane helix</keyword>
<evidence type="ECO:0000256" key="6">
    <source>
        <dbReference type="ARBA" id="ARBA00022989"/>
    </source>
</evidence>
<sequence>MLTAILSQPGALAVAHVDLDITTILLLVFASALAGWIDAVVGGGGLIQLPALLLVPGMTPIQAVATNKIGSICGTTVSATTYLTKVKVDKSVTVPGAIFALIGAVMGALVASQIPEKAFTPIILVVLIGVGIFTLAKPSLGAEARLRFSGRPRMHHGVSWLIGLLVGMYDGALGPGTGSFLVIGLVAVVGFSFLQASASAKVMNWATNFGSLLFFIPAGFVVWKAGLAVAVGNVIGGFFGAKLAISKGSKFVRVVFVVVVSALVLKLGVDMIRETL</sequence>
<dbReference type="OrthoDB" id="554695at2"/>
<name>A0A2N6VNZ7_9MICO</name>
<reference evidence="9 10" key="1">
    <citation type="submission" date="2017-09" db="EMBL/GenBank/DDBJ databases">
        <title>Bacterial strain isolated from the female urinary microbiota.</title>
        <authorList>
            <person name="Thomas-White K."/>
            <person name="Kumar N."/>
            <person name="Forster S."/>
            <person name="Putonti C."/>
            <person name="Lawley T."/>
            <person name="Wolfe A.J."/>
        </authorList>
    </citation>
    <scope>NUCLEOTIDE SEQUENCE [LARGE SCALE GENOMIC DNA]</scope>
    <source>
        <strain evidence="9 10">UMB1301</strain>
    </source>
</reference>
<feature type="transmembrane region" description="Helical" evidence="8">
    <location>
        <begin position="157"/>
        <end position="174"/>
    </location>
</feature>
<evidence type="ECO:0000313" key="10">
    <source>
        <dbReference type="Proteomes" id="UP000235598"/>
    </source>
</evidence>
<gene>
    <name evidence="9" type="ORF">CJ199_06985</name>
</gene>
<evidence type="ECO:0000256" key="5">
    <source>
        <dbReference type="ARBA" id="ARBA00022692"/>
    </source>
</evidence>
<dbReference type="Pfam" id="PF01925">
    <property type="entry name" value="TauE"/>
    <property type="match status" value="1"/>
</dbReference>
<feature type="transmembrane region" description="Helical" evidence="8">
    <location>
        <begin position="180"/>
        <end position="200"/>
    </location>
</feature>
<evidence type="ECO:0000256" key="1">
    <source>
        <dbReference type="ARBA" id="ARBA00004651"/>
    </source>
</evidence>
<keyword evidence="7 8" id="KW-0472">Membrane</keyword>
<comment type="caution">
    <text evidence="9">The sequence shown here is derived from an EMBL/GenBank/DDBJ whole genome shotgun (WGS) entry which is preliminary data.</text>
</comment>
<keyword evidence="5 8" id="KW-0812">Transmembrane</keyword>
<keyword evidence="4 8" id="KW-1003">Cell membrane</keyword>
<keyword evidence="3" id="KW-0813">Transport</keyword>
<feature type="transmembrane region" description="Helical" evidence="8">
    <location>
        <begin position="118"/>
        <end position="136"/>
    </location>
</feature>
<dbReference type="PANTHER" id="PTHR30269:SF0">
    <property type="entry name" value="MEMBRANE TRANSPORTER PROTEIN YFCA-RELATED"/>
    <property type="match status" value="1"/>
</dbReference>
<accession>A0A2N6VNZ7</accession>
<evidence type="ECO:0000256" key="3">
    <source>
        <dbReference type="ARBA" id="ARBA00022448"/>
    </source>
</evidence>
<dbReference type="PANTHER" id="PTHR30269">
    <property type="entry name" value="TRANSMEMBRANE PROTEIN YFCA"/>
    <property type="match status" value="1"/>
</dbReference>
<evidence type="ECO:0000313" key="9">
    <source>
        <dbReference type="EMBL" id="PMD05738.1"/>
    </source>
</evidence>
<feature type="transmembrane region" description="Helical" evidence="8">
    <location>
        <begin position="23"/>
        <end position="47"/>
    </location>
</feature>